<evidence type="ECO:0000256" key="1">
    <source>
        <dbReference type="SAM" id="MobiDB-lite"/>
    </source>
</evidence>
<keyword evidence="3" id="KW-1185">Reference proteome</keyword>
<name>A0A1E5V1K8_9POAL</name>
<feature type="compositionally biased region" description="Polar residues" evidence="1">
    <location>
        <begin position="16"/>
        <end position="25"/>
    </location>
</feature>
<protein>
    <submittedName>
        <fullName evidence="2">Uncharacterized protein</fullName>
    </submittedName>
</protein>
<dbReference type="InterPro" id="IPR038777">
    <property type="entry name" value="At4g18490-like"/>
</dbReference>
<dbReference type="EMBL" id="LWDX02054736">
    <property type="protein sequence ID" value="OEL19040.1"/>
    <property type="molecule type" value="Genomic_DNA"/>
</dbReference>
<dbReference type="AlphaFoldDB" id="A0A1E5V1K8"/>
<dbReference type="Proteomes" id="UP000095767">
    <property type="component" value="Unassembled WGS sequence"/>
</dbReference>
<feature type="region of interest" description="Disordered" evidence="1">
    <location>
        <begin position="315"/>
        <end position="383"/>
    </location>
</feature>
<accession>A0A1E5V1K8</accession>
<feature type="region of interest" description="Disordered" evidence="1">
    <location>
        <begin position="1"/>
        <end position="30"/>
    </location>
</feature>
<proteinExistence type="predicted"/>
<dbReference type="PANTHER" id="PTHR36380">
    <property type="entry name" value="BNAA03G58330D PROTEIN"/>
    <property type="match status" value="1"/>
</dbReference>
<feature type="non-terminal residue" evidence="2">
    <location>
        <position position="1"/>
    </location>
</feature>
<organism evidence="2 3">
    <name type="scientific">Dichanthelium oligosanthes</name>
    <dbReference type="NCBI Taxonomy" id="888268"/>
    <lineage>
        <taxon>Eukaryota</taxon>
        <taxon>Viridiplantae</taxon>
        <taxon>Streptophyta</taxon>
        <taxon>Embryophyta</taxon>
        <taxon>Tracheophyta</taxon>
        <taxon>Spermatophyta</taxon>
        <taxon>Magnoliopsida</taxon>
        <taxon>Liliopsida</taxon>
        <taxon>Poales</taxon>
        <taxon>Poaceae</taxon>
        <taxon>PACMAD clade</taxon>
        <taxon>Panicoideae</taxon>
        <taxon>Panicodae</taxon>
        <taxon>Paniceae</taxon>
        <taxon>Dichantheliinae</taxon>
        <taxon>Dichanthelium</taxon>
    </lineage>
</organism>
<feature type="compositionally biased region" description="Polar residues" evidence="1">
    <location>
        <begin position="350"/>
        <end position="383"/>
    </location>
</feature>
<feature type="compositionally biased region" description="Polar residues" evidence="1">
    <location>
        <begin position="191"/>
        <end position="206"/>
    </location>
</feature>
<dbReference type="OrthoDB" id="602706at2759"/>
<sequence>PEFVDTMDESRKRDVSTANAKNISSPLDEDFGNDFLSSWKLPKSGKDTIDFSVHSVPKSSKKFSFDNLDDFGLDGAFDKLPSFKMGMSDLDFSSPLKKKMKHSSSNGDDLSEGKKEIEKDNFSFSFDFNELGKFSLDAKLGIEEKIKGTAILEDNNNPTRVLADPMNSKDAPIADFGKVQVSRESNDNEKSIGSQSRDTSTINPNVSRRPVGQFDSRNEVVEESVSLNEGSQVAVNLISRSVTRYCYLHVCYFPEITYMICRGIRNVEPALANERGSFSLLSKSANMKANRVELTSERALNQLSGASKVIKKMTTHPTDLKREHKQGNAGSDKSKTSLSKTNSKPASHGLLTTSINTKGDRNANSGLEPPNSGNSSLLNARNGTAHSTGHKIVANHVLLKSSNASDSLQITPSRDNKIPTISQLTGARIAKLGISSPKSNKVLEKESVQLSGTKGSPVTTSKILNSVPEEKPASPSPFIMQKVPEACFLPCFLLGLSSLSSTEESVLDPKAPTVLKRIMRSPAVTILGSGTPKAHVDNVISSRMLSEMGDISDLELPMLLENDGNLEKAEACRKELEDVSKSVKHFTIKELSNLLLFFVRNAITRVPIALLHENTCRGSLGVLLF</sequence>
<reference evidence="2 3" key="1">
    <citation type="submission" date="2016-09" db="EMBL/GenBank/DDBJ databases">
        <title>The draft genome of Dichanthelium oligosanthes: A C3 panicoid grass species.</title>
        <authorList>
            <person name="Studer A.J."/>
            <person name="Schnable J.C."/>
            <person name="Brutnell T.P."/>
        </authorList>
    </citation>
    <scope>NUCLEOTIDE SEQUENCE [LARGE SCALE GENOMIC DNA]</scope>
    <source>
        <strain evidence="3">cv. Kellogg 1175</strain>
        <tissue evidence="2">Leaf</tissue>
    </source>
</reference>
<comment type="caution">
    <text evidence="2">The sequence shown here is derived from an EMBL/GenBank/DDBJ whole genome shotgun (WGS) entry which is preliminary data.</text>
</comment>
<gene>
    <name evidence="2" type="ORF">BAE44_0019941</name>
</gene>
<feature type="region of interest" description="Disordered" evidence="1">
    <location>
        <begin position="178"/>
        <end position="211"/>
    </location>
</feature>
<evidence type="ECO:0000313" key="2">
    <source>
        <dbReference type="EMBL" id="OEL19040.1"/>
    </source>
</evidence>
<evidence type="ECO:0000313" key="3">
    <source>
        <dbReference type="Proteomes" id="UP000095767"/>
    </source>
</evidence>
<feature type="region of interest" description="Disordered" evidence="1">
    <location>
        <begin position="95"/>
        <end position="114"/>
    </location>
</feature>
<dbReference type="PANTHER" id="PTHR36380:SF1">
    <property type="entry name" value="OS01G0755100 PROTEIN"/>
    <property type="match status" value="1"/>
</dbReference>